<dbReference type="Proteomes" id="UP000386847">
    <property type="component" value="Chromosome"/>
</dbReference>
<sequence>MPVRLLLGSAGSPGVTTTAVGMALHLESPTLLVDAARDASQSVLAGYLRGAAAAGRGLEEYARRVRMGAPFDLDAASLPLDDTGARRFLPGFGNLAAIDLFEPTWPTLADLLRRTADTGTDVVIDGGRLTSIRPVEPLLRIADEVLVVARTSLRHLAAAKPVCEAVDDVLQRSLRATRAGLALVGEGLPYDRHEVTAQFGWPVDLVLPFLPDHAAALSDGAPRPRRWARSPLVEAFRDHAGVAA</sequence>
<evidence type="ECO:0000313" key="2">
    <source>
        <dbReference type="Proteomes" id="UP000386847"/>
    </source>
</evidence>
<dbReference type="EMBL" id="CP045725">
    <property type="protein sequence ID" value="QGF23328.1"/>
    <property type="molecule type" value="Genomic_DNA"/>
</dbReference>
<gene>
    <name evidence="1" type="ORF">Rai3103_06240</name>
</gene>
<dbReference type="InterPro" id="IPR027417">
    <property type="entry name" value="P-loop_NTPase"/>
</dbReference>
<evidence type="ECO:0000313" key="1">
    <source>
        <dbReference type="EMBL" id="QGF23328.1"/>
    </source>
</evidence>
<protein>
    <recommendedName>
        <fullName evidence="3">MinD-like ATPase involved in chromosome partitioning or flagellar assembly</fullName>
    </recommendedName>
</protein>
<organism evidence="1 2">
    <name type="scientific">Raineyella fluvialis</name>
    <dbReference type="NCBI Taxonomy" id="2662261"/>
    <lineage>
        <taxon>Bacteria</taxon>
        <taxon>Bacillati</taxon>
        <taxon>Actinomycetota</taxon>
        <taxon>Actinomycetes</taxon>
        <taxon>Propionibacteriales</taxon>
        <taxon>Propionibacteriaceae</taxon>
        <taxon>Raineyella</taxon>
    </lineage>
</organism>
<dbReference type="Gene3D" id="3.40.50.300">
    <property type="entry name" value="P-loop containing nucleotide triphosphate hydrolases"/>
    <property type="match status" value="1"/>
</dbReference>
<evidence type="ECO:0008006" key="3">
    <source>
        <dbReference type="Google" id="ProtNLM"/>
    </source>
</evidence>
<dbReference type="RefSeq" id="WP_153571859.1">
    <property type="nucleotide sequence ID" value="NZ_CP045725.1"/>
</dbReference>
<proteinExistence type="predicted"/>
<dbReference type="SUPFAM" id="SSF52540">
    <property type="entry name" value="P-loop containing nucleoside triphosphate hydrolases"/>
    <property type="match status" value="1"/>
</dbReference>
<dbReference type="AlphaFoldDB" id="A0A5Q2F9F7"/>
<name>A0A5Q2F9F7_9ACTN</name>
<dbReference type="KEGG" id="rain:Rai3103_06240"/>
<accession>A0A5Q2F9F7</accession>
<keyword evidence="2" id="KW-1185">Reference proteome</keyword>
<reference evidence="1 2" key="1">
    <citation type="submission" date="2019-10" db="EMBL/GenBank/DDBJ databases">
        <title>Genomic analysis of Raineyella sp. CBA3103.</title>
        <authorList>
            <person name="Roh S.W."/>
        </authorList>
    </citation>
    <scope>NUCLEOTIDE SEQUENCE [LARGE SCALE GENOMIC DNA]</scope>
    <source>
        <strain evidence="1 2">CBA3103</strain>
    </source>
</reference>